<dbReference type="PANTHER" id="PTHR11839:SF18">
    <property type="entry name" value="NUDIX HYDROLASE DOMAIN-CONTAINING PROTEIN"/>
    <property type="match status" value="1"/>
</dbReference>
<feature type="domain" description="Nudix hydrolase" evidence="3">
    <location>
        <begin position="75"/>
        <end position="206"/>
    </location>
</feature>
<dbReference type="GO" id="GO:0019693">
    <property type="term" value="P:ribose phosphate metabolic process"/>
    <property type="evidence" value="ECO:0007669"/>
    <property type="project" value="TreeGrafter"/>
</dbReference>
<dbReference type="InterPro" id="IPR000086">
    <property type="entry name" value="NUDIX_hydrolase_dom"/>
</dbReference>
<comment type="cofactor">
    <cofactor evidence="1">
        <name>Mg(2+)</name>
        <dbReference type="ChEBI" id="CHEBI:18420"/>
    </cofactor>
</comment>
<dbReference type="Gene3D" id="3.90.79.10">
    <property type="entry name" value="Nucleoside Triphosphate Pyrophosphohydrolase"/>
    <property type="match status" value="1"/>
</dbReference>
<dbReference type="InterPro" id="IPR015797">
    <property type="entry name" value="NUDIX_hydrolase-like_dom_sf"/>
</dbReference>
<dbReference type="OrthoDB" id="9806150at2"/>
<comment type="caution">
    <text evidence="4">The sequence shown here is derived from an EMBL/GenBank/DDBJ whole genome shotgun (WGS) entry which is preliminary data.</text>
</comment>
<dbReference type="Proteomes" id="UP000216454">
    <property type="component" value="Unassembled WGS sequence"/>
</dbReference>
<reference evidence="4 5" key="1">
    <citation type="journal article" date="2017" name="BMC Genomics">
        <title>Comparative genomic and phylogenomic analyses of the Bifidobacteriaceae family.</title>
        <authorList>
            <person name="Lugli G.A."/>
            <person name="Milani C."/>
            <person name="Turroni F."/>
            <person name="Duranti S."/>
            <person name="Mancabelli L."/>
            <person name="Mangifesta M."/>
            <person name="Ferrario C."/>
            <person name="Modesto M."/>
            <person name="Mattarelli P."/>
            <person name="Jiri K."/>
            <person name="van Sinderen D."/>
            <person name="Ventura M."/>
        </authorList>
    </citation>
    <scope>NUCLEOTIDE SEQUENCE [LARGE SCALE GENOMIC DNA]</scope>
    <source>
        <strain evidence="4 5">DSM 24744</strain>
    </source>
</reference>
<evidence type="ECO:0000256" key="1">
    <source>
        <dbReference type="ARBA" id="ARBA00001946"/>
    </source>
</evidence>
<evidence type="ECO:0000313" key="5">
    <source>
        <dbReference type="Proteomes" id="UP000216454"/>
    </source>
</evidence>
<dbReference type="SUPFAM" id="SSF55811">
    <property type="entry name" value="Nudix"/>
    <property type="match status" value="1"/>
</dbReference>
<accession>A0A261EYF7</accession>
<keyword evidence="5" id="KW-1185">Reference proteome</keyword>
<keyword evidence="2" id="KW-0378">Hydrolase</keyword>
<name>A0A261EYF7_9BIFI</name>
<organism evidence="4 5">
    <name type="scientific">Pseudoscardovia suis</name>
    <dbReference type="NCBI Taxonomy" id="987063"/>
    <lineage>
        <taxon>Bacteria</taxon>
        <taxon>Bacillati</taxon>
        <taxon>Actinomycetota</taxon>
        <taxon>Actinomycetes</taxon>
        <taxon>Bifidobacteriales</taxon>
        <taxon>Bifidobacteriaceae</taxon>
        <taxon>Pseudoscardovia</taxon>
    </lineage>
</organism>
<evidence type="ECO:0000259" key="3">
    <source>
        <dbReference type="PROSITE" id="PS51462"/>
    </source>
</evidence>
<proteinExistence type="predicted"/>
<dbReference type="CDD" id="cd24161">
    <property type="entry name" value="NUDIX_ADPRase_Ndx2"/>
    <property type="match status" value="1"/>
</dbReference>
<dbReference type="GO" id="GO:0016787">
    <property type="term" value="F:hydrolase activity"/>
    <property type="evidence" value="ECO:0007669"/>
    <property type="project" value="UniProtKB-KW"/>
</dbReference>
<gene>
    <name evidence="4" type="ORF">PSSU_0682</name>
</gene>
<dbReference type="EMBL" id="MWWQ01000006">
    <property type="protein sequence ID" value="OZG51899.1"/>
    <property type="molecule type" value="Genomic_DNA"/>
</dbReference>
<dbReference type="GO" id="GO:0006753">
    <property type="term" value="P:nucleoside phosphate metabolic process"/>
    <property type="evidence" value="ECO:0007669"/>
    <property type="project" value="TreeGrafter"/>
</dbReference>
<dbReference type="AlphaFoldDB" id="A0A261EYF7"/>
<evidence type="ECO:0000256" key="2">
    <source>
        <dbReference type="ARBA" id="ARBA00022801"/>
    </source>
</evidence>
<dbReference type="PROSITE" id="PS51462">
    <property type="entry name" value="NUDIX"/>
    <property type="match status" value="1"/>
</dbReference>
<evidence type="ECO:0000313" key="4">
    <source>
        <dbReference type="EMBL" id="OZG51899.1"/>
    </source>
</evidence>
<dbReference type="RefSeq" id="WP_094691004.1">
    <property type="nucleotide sequence ID" value="NZ_MWWQ01000006.1"/>
</dbReference>
<protein>
    <submittedName>
        <fullName evidence="4">ADP-ribose pyrophosphatase</fullName>
    </submittedName>
</protein>
<dbReference type="PANTHER" id="PTHR11839">
    <property type="entry name" value="UDP/ADP-SUGAR PYROPHOSPHATASE"/>
    <property type="match status" value="1"/>
</dbReference>
<sequence length="219" mass="24968">MDSETFKATKSKIKKTASELLDKAKTYRPFDRWRSAPVKEEARKQVLSTHYFDIDLVSMEAENIGHFDRYVLRENDGDTVAVLAITDDGRIPLVEQFRIPNHSWTLELPAGHAVTKDERPLDVARRKLREEAGFEAQTFDQFLRFVNTPSFSTQHTAIYRATGLKPAERTMLGPESPVSNVRLVPIQDAYEMVLNGTIVDAKSVIAIQHEHILMLESDR</sequence>
<dbReference type="Pfam" id="PF00293">
    <property type="entry name" value="NUDIX"/>
    <property type="match status" value="1"/>
</dbReference>